<evidence type="ECO:0008006" key="3">
    <source>
        <dbReference type="Google" id="ProtNLM"/>
    </source>
</evidence>
<evidence type="ECO:0000313" key="2">
    <source>
        <dbReference type="Proteomes" id="UP000823749"/>
    </source>
</evidence>
<reference evidence="1" key="1">
    <citation type="submission" date="2020-08" db="EMBL/GenBank/DDBJ databases">
        <title>Plant Genome Project.</title>
        <authorList>
            <person name="Zhang R.-G."/>
        </authorList>
    </citation>
    <scope>NUCLEOTIDE SEQUENCE</scope>
    <source>
        <strain evidence="1">WSP0</strain>
        <tissue evidence="1">Leaf</tissue>
    </source>
</reference>
<comment type="caution">
    <text evidence="1">The sequence shown here is derived from an EMBL/GenBank/DDBJ whole genome shotgun (WGS) entry which is preliminary data.</text>
</comment>
<keyword evidence="2" id="KW-1185">Reference proteome</keyword>
<sequence>MGAQQHHQESEFSEAFGRMTGSIYRMPTIKETLLFELIGNYIELRDRIKLRVVCPGWNEVVSQKEVYGMFVQTENLISFFSLKNYFSIFPDPLGFIHDKHFEGGDMVLMSSCQGILCFRTTSGYIIGNHHSEYLALPAQTINHGKKKVVAILCHELGDGDFKLVIAFATKSLNLAFEVYAEGRWFTIVSSIKGPHLLCLRRDGLYHNGFAYFLSEWGSIYKFDLATRASFLLRDNALRSDILGVFQNRVCTFRFDRVAAGCELVVASVEENVVQCILELDLARLKLLPSGCRILACTKDHNIIIAIGTKIFWYKIHSRVLEPIGSLPEHDKANFVAYSCYDVNEILRF</sequence>
<dbReference type="Proteomes" id="UP000823749">
    <property type="component" value="Chromosome 5"/>
</dbReference>
<dbReference type="PANTHER" id="PTHR31672">
    <property type="entry name" value="BNACNNG10540D PROTEIN"/>
    <property type="match status" value="1"/>
</dbReference>
<protein>
    <recommendedName>
        <fullName evidence="3">F-box protein</fullName>
    </recommendedName>
</protein>
<dbReference type="InterPro" id="IPR050796">
    <property type="entry name" value="SCF_F-box_component"/>
</dbReference>
<organism evidence="1 2">
    <name type="scientific">Rhododendron griersonianum</name>
    <dbReference type="NCBI Taxonomy" id="479676"/>
    <lineage>
        <taxon>Eukaryota</taxon>
        <taxon>Viridiplantae</taxon>
        <taxon>Streptophyta</taxon>
        <taxon>Embryophyta</taxon>
        <taxon>Tracheophyta</taxon>
        <taxon>Spermatophyta</taxon>
        <taxon>Magnoliopsida</taxon>
        <taxon>eudicotyledons</taxon>
        <taxon>Gunneridae</taxon>
        <taxon>Pentapetalae</taxon>
        <taxon>asterids</taxon>
        <taxon>Ericales</taxon>
        <taxon>Ericaceae</taxon>
        <taxon>Ericoideae</taxon>
        <taxon>Rhodoreae</taxon>
        <taxon>Rhododendron</taxon>
    </lineage>
</organism>
<dbReference type="AlphaFoldDB" id="A0AAV6KCN0"/>
<gene>
    <name evidence="1" type="ORF">RHGRI_015142</name>
</gene>
<name>A0AAV6KCN0_9ERIC</name>
<dbReference type="EMBL" id="JACTNZ010000005">
    <property type="protein sequence ID" value="KAG5550089.1"/>
    <property type="molecule type" value="Genomic_DNA"/>
</dbReference>
<evidence type="ECO:0000313" key="1">
    <source>
        <dbReference type="EMBL" id="KAG5550089.1"/>
    </source>
</evidence>
<accession>A0AAV6KCN0</accession>
<proteinExistence type="predicted"/>